<evidence type="ECO:0000313" key="1">
    <source>
        <dbReference type="EMBL" id="KAH3805913.1"/>
    </source>
</evidence>
<keyword evidence="2" id="KW-1185">Reference proteome</keyword>
<reference evidence="1" key="2">
    <citation type="submission" date="2020-11" db="EMBL/GenBank/DDBJ databases">
        <authorList>
            <person name="McCartney M.A."/>
            <person name="Auch B."/>
            <person name="Kono T."/>
            <person name="Mallez S."/>
            <person name="Becker A."/>
            <person name="Gohl D.M."/>
            <person name="Silverstein K.A.T."/>
            <person name="Koren S."/>
            <person name="Bechman K.B."/>
            <person name="Herman A."/>
            <person name="Abrahante J.E."/>
            <person name="Garbe J."/>
        </authorList>
    </citation>
    <scope>NUCLEOTIDE SEQUENCE</scope>
    <source>
        <strain evidence="1">Duluth1</strain>
        <tissue evidence="1">Whole animal</tissue>
    </source>
</reference>
<reference evidence="1" key="1">
    <citation type="journal article" date="2019" name="bioRxiv">
        <title>The Genome of the Zebra Mussel, Dreissena polymorpha: A Resource for Invasive Species Research.</title>
        <authorList>
            <person name="McCartney M.A."/>
            <person name="Auch B."/>
            <person name="Kono T."/>
            <person name="Mallez S."/>
            <person name="Zhang Y."/>
            <person name="Obille A."/>
            <person name="Becker A."/>
            <person name="Abrahante J.E."/>
            <person name="Garbe J."/>
            <person name="Badalamenti J.P."/>
            <person name="Herman A."/>
            <person name="Mangelson H."/>
            <person name="Liachko I."/>
            <person name="Sullivan S."/>
            <person name="Sone E.D."/>
            <person name="Koren S."/>
            <person name="Silverstein K.A.T."/>
            <person name="Beckman K.B."/>
            <person name="Gohl D.M."/>
        </authorList>
    </citation>
    <scope>NUCLEOTIDE SEQUENCE</scope>
    <source>
        <strain evidence="1">Duluth1</strain>
        <tissue evidence="1">Whole animal</tissue>
    </source>
</reference>
<dbReference type="Proteomes" id="UP000828390">
    <property type="component" value="Unassembled WGS sequence"/>
</dbReference>
<proteinExistence type="predicted"/>
<accession>A0A9D4FVU9</accession>
<comment type="caution">
    <text evidence="1">The sequence shown here is derived from an EMBL/GenBank/DDBJ whole genome shotgun (WGS) entry which is preliminary data.</text>
</comment>
<name>A0A9D4FVU9_DREPO</name>
<dbReference type="EMBL" id="JAIWYP010000006">
    <property type="protein sequence ID" value="KAH3805913.1"/>
    <property type="molecule type" value="Genomic_DNA"/>
</dbReference>
<protein>
    <submittedName>
        <fullName evidence="1">Uncharacterized protein</fullName>
    </submittedName>
</protein>
<gene>
    <name evidence="1" type="ORF">DPMN_134223</name>
</gene>
<dbReference type="AlphaFoldDB" id="A0A9D4FVU9"/>
<sequence length="77" mass="8950">MQDHLYEVREVGTPLSYRHQLSKLRMLIWHSTWLDFSDHITANAEPAQHSSAKFQIRIRFKSVTANAEPVQHSSATF</sequence>
<organism evidence="1 2">
    <name type="scientific">Dreissena polymorpha</name>
    <name type="common">Zebra mussel</name>
    <name type="synonym">Mytilus polymorpha</name>
    <dbReference type="NCBI Taxonomy" id="45954"/>
    <lineage>
        <taxon>Eukaryota</taxon>
        <taxon>Metazoa</taxon>
        <taxon>Spiralia</taxon>
        <taxon>Lophotrochozoa</taxon>
        <taxon>Mollusca</taxon>
        <taxon>Bivalvia</taxon>
        <taxon>Autobranchia</taxon>
        <taxon>Heteroconchia</taxon>
        <taxon>Euheterodonta</taxon>
        <taxon>Imparidentia</taxon>
        <taxon>Neoheterodontei</taxon>
        <taxon>Myida</taxon>
        <taxon>Dreissenoidea</taxon>
        <taxon>Dreissenidae</taxon>
        <taxon>Dreissena</taxon>
    </lineage>
</organism>
<evidence type="ECO:0000313" key="2">
    <source>
        <dbReference type="Proteomes" id="UP000828390"/>
    </source>
</evidence>